<sequence>MKNKIIRGNLHLLLIGNLISTGLNEFMNFVKYREWVVTLNEVYSFMMLSILNAPIWLVVSFIVKFLNGEVDSPLLFNQLNINATFRPGTYSVLMQLLHRRINSEIFRTFAVMISNFNDAICIMLNNYLVNN</sequence>
<name>A0A1A9WM56_9MUSC</name>
<reference evidence="2" key="2">
    <citation type="submission" date="2020-05" db="UniProtKB">
        <authorList>
            <consortium name="EnsemblMetazoa"/>
        </authorList>
    </citation>
    <scope>IDENTIFICATION</scope>
    <source>
        <strain evidence="2">IAEA</strain>
    </source>
</reference>
<keyword evidence="1" id="KW-1133">Transmembrane helix</keyword>
<proteinExistence type="predicted"/>
<evidence type="ECO:0000313" key="2">
    <source>
        <dbReference type="EnsemblMetazoa" id="GBRI024640-PA"/>
    </source>
</evidence>
<keyword evidence="1" id="KW-0472">Membrane</keyword>
<organism evidence="2 3">
    <name type="scientific">Glossina brevipalpis</name>
    <dbReference type="NCBI Taxonomy" id="37001"/>
    <lineage>
        <taxon>Eukaryota</taxon>
        <taxon>Metazoa</taxon>
        <taxon>Ecdysozoa</taxon>
        <taxon>Arthropoda</taxon>
        <taxon>Hexapoda</taxon>
        <taxon>Insecta</taxon>
        <taxon>Pterygota</taxon>
        <taxon>Neoptera</taxon>
        <taxon>Endopterygota</taxon>
        <taxon>Diptera</taxon>
        <taxon>Brachycera</taxon>
        <taxon>Muscomorpha</taxon>
        <taxon>Hippoboscoidea</taxon>
        <taxon>Glossinidae</taxon>
        <taxon>Glossina</taxon>
    </lineage>
</organism>
<dbReference type="VEuPathDB" id="VectorBase:GBRI024640"/>
<protein>
    <submittedName>
        <fullName evidence="2">Uncharacterized protein</fullName>
    </submittedName>
</protein>
<evidence type="ECO:0000256" key="1">
    <source>
        <dbReference type="SAM" id="Phobius"/>
    </source>
</evidence>
<keyword evidence="1" id="KW-0812">Transmembrane</keyword>
<evidence type="ECO:0000313" key="3">
    <source>
        <dbReference type="Proteomes" id="UP000091820"/>
    </source>
</evidence>
<reference evidence="3" key="1">
    <citation type="submission" date="2014-03" db="EMBL/GenBank/DDBJ databases">
        <authorList>
            <person name="Aksoy S."/>
            <person name="Warren W."/>
            <person name="Wilson R.K."/>
        </authorList>
    </citation>
    <scope>NUCLEOTIDE SEQUENCE [LARGE SCALE GENOMIC DNA]</scope>
    <source>
        <strain evidence="3">IAEA</strain>
    </source>
</reference>
<accession>A0A1A9WM56</accession>
<feature type="transmembrane region" description="Helical" evidence="1">
    <location>
        <begin position="42"/>
        <end position="63"/>
    </location>
</feature>
<dbReference type="AlphaFoldDB" id="A0A1A9WM56"/>
<keyword evidence="3" id="KW-1185">Reference proteome</keyword>
<dbReference type="EnsemblMetazoa" id="GBRI024640-RA">
    <property type="protein sequence ID" value="GBRI024640-PA"/>
    <property type="gene ID" value="GBRI024640"/>
</dbReference>
<dbReference type="Proteomes" id="UP000091820">
    <property type="component" value="Unassembled WGS sequence"/>
</dbReference>